<feature type="compositionally biased region" description="Polar residues" evidence="1">
    <location>
        <begin position="797"/>
        <end position="809"/>
    </location>
</feature>
<feature type="compositionally biased region" description="Low complexity" evidence="1">
    <location>
        <begin position="349"/>
        <end position="375"/>
    </location>
</feature>
<dbReference type="Proteomes" id="UP000799771">
    <property type="component" value="Unassembled WGS sequence"/>
</dbReference>
<keyword evidence="3" id="KW-1185">Reference proteome</keyword>
<feature type="compositionally biased region" description="Basic and acidic residues" evidence="1">
    <location>
        <begin position="689"/>
        <end position="711"/>
    </location>
</feature>
<name>A0A6A6ACA5_9PLEO</name>
<feature type="compositionally biased region" description="Basic and acidic residues" evidence="1">
    <location>
        <begin position="469"/>
        <end position="483"/>
    </location>
</feature>
<feature type="region of interest" description="Disordered" evidence="1">
    <location>
        <begin position="1064"/>
        <end position="1141"/>
    </location>
</feature>
<feature type="compositionally biased region" description="Polar residues" evidence="1">
    <location>
        <begin position="509"/>
        <end position="520"/>
    </location>
</feature>
<feature type="compositionally biased region" description="Pro residues" evidence="1">
    <location>
        <begin position="716"/>
        <end position="725"/>
    </location>
</feature>
<feature type="compositionally biased region" description="Basic and acidic residues" evidence="1">
    <location>
        <begin position="299"/>
        <end position="311"/>
    </location>
</feature>
<accession>A0A6A6ACA5</accession>
<feature type="compositionally biased region" description="Polar residues" evidence="1">
    <location>
        <begin position="1064"/>
        <end position="1076"/>
    </location>
</feature>
<protein>
    <submittedName>
        <fullName evidence="2">Uncharacterized protein</fullName>
    </submittedName>
</protein>
<feature type="compositionally biased region" description="Polar residues" evidence="1">
    <location>
        <begin position="1034"/>
        <end position="1049"/>
    </location>
</feature>
<feature type="compositionally biased region" description="Polar residues" evidence="1">
    <location>
        <begin position="12"/>
        <end position="23"/>
    </location>
</feature>
<organism evidence="2 3">
    <name type="scientific">Dothidotthia symphoricarpi CBS 119687</name>
    <dbReference type="NCBI Taxonomy" id="1392245"/>
    <lineage>
        <taxon>Eukaryota</taxon>
        <taxon>Fungi</taxon>
        <taxon>Dikarya</taxon>
        <taxon>Ascomycota</taxon>
        <taxon>Pezizomycotina</taxon>
        <taxon>Dothideomycetes</taxon>
        <taxon>Pleosporomycetidae</taxon>
        <taxon>Pleosporales</taxon>
        <taxon>Dothidotthiaceae</taxon>
        <taxon>Dothidotthia</taxon>
    </lineage>
</organism>
<dbReference type="EMBL" id="ML977506">
    <property type="protein sequence ID" value="KAF2129532.1"/>
    <property type="molecule type" value="Genomic_DNA"/>
</dbReference>
<feature type="compositionally biased region" description="Low complexity" evidence="1">
    <location>
        <begin position="434"/>
        <end position="453"/>
    </location>
</feature>
<feature type="compositionally biased region" description="Polar residues" evidence="1">
    <location>
        <begin position="858"/>
        <end position="871"/>
    </location>
</feature>
<feature type="compositionally biased region" description="Low complexity" evidence="1">
    <location>
        <begin position="86"/>
        <end position="102"/>
    </location>
</feature>
<feature type="compositionally biased region" description="Basic and acidic residues" evidence="1">
    <location>
        <begin position="491"/>
        <end position="508"/>
    </location>
</feature>
<evidence type="ECO:0000313" key="2">
    <source>
        <dbReference type="EMBL" id="KAF2129532.1"/>
    </source>
</evidence>
<sequence length="1405" mass="149639">MVHVRPAGGDSHLSSPTSPTSAFGSEHESDRESLATTVPETVMAEQVTNDVVKEAQSVGHAAPTDDTASTTSSSAANGEPPSGPNTTTTSSLSTSVASAADALADDARGSEKDQASAATQTSDERTLSDAAQPETKDAHLNGDSGEHSGAESQQAPGDVSGGSDTDISRPGSVDPSKEAAGHVRASLAKKPSTFKSVNVTKTFLAKSAVSTPVARLGDKAAPAVQASALLVPTARPRLVAKSGSANAPRALGKMNGAGSGPDASKVWNKNQPVPPPPPKQFTDEELKQQYGIHLATRLQADEGGKEAKWADIDDDEDDWAPDTVQWMDGTKSSVAVPEVQPPPPEEPKQTPVVRAEVPVEAPNDAPTTATNTPKPSVTGGTKTILKPGAHTQPPTGKTSLVLKGQPEKPSLVAKPSASEKKSPWATLPPVEKVSPIQINAPQQQPSQQRFSQQDSRGYDHMPPPPAKEIAPDDFSRRDDRSNRELFNSHNGRYEPVHEMRRTSTRDANFRQQPSVLQRPSQDGPAEPSSAFQTSRASADAPTWGRRRNSSNVSGGNGRRMSIDRRSFDLPNGSTPVERRPSQSIIEGDATGSLAPQQPPSQAVSPNVAKAHPASPYPAVVSPVVQDVPTPSAPAPVEDPVEVQKRLMAEKRERARAKKQQEQEAEKKAEAERKERLAKKLAALAPPVEPKSKVKEQSPSRASEKSVQKEKAAPAPVQSPPKPPVPTVEGEVAQYGMMKVHQAQPVKKTHHNESSPPTKPVVLSPVRAQAEVQARPTSINQSPAQPFDTFTRDRDNSSRQQIEQAQSQPRQLEGAIPQGPKATQAQQAAWTPATAPQPRPWTSQVWGPLQTKERALGNGTFNSPFSQGQPRTGAQPQLPAQPSSAPTAPIGLSTVAHPSALAPTNQTFAAKPMYPQSAPLPVQAVAPPKPGPIAPPPAAAAATKGWGDFLTHIRNDDAIMVHKARQDFDRLGGETFRPEIRETYKDQKGKAETTLHDKVGGKAALFEAATKSGPPAVVELKPRDEVNKPAHEVPSPQQALGQATPLQQASGSRFSRFFPRPIETASHTATTASNKINSPPPPPETESHPAFSGDTHHPLVRLPKPSPRVRLPPPVIEHAAPAEAPVSMPPRGQPGIGSRPLAMNPEWQARFNQLLHKPGSAPVPVPAARPAVATPSVVSSKPNSLAVAALSKATLDVRGNVGSAATVSLPNAPPRRNVDSRSKEVITRNGTEALFEDREFGSLPTVKLSKVPHLAANKAAVSAPKDKDDSRFLYKRWENPFTTRRLEAFDTEKGTPKVEVTIHLSTTREPVTKQMFKKYRGGPRSNVQHKPQRTSAPNGLPTNGSKDRSRKPSQQSQQPQGVSSKSSPRAPAANTWSTNNRPAPPPSQPQQQKTWARLLAAPASVN</sequence>
<reference evidence="2" key="1">
    <citation type="journal article" date="2020" name="Stud. Mycol.">
        <title>101 Dothideomycetes genomes: a test case for predicting lifestyles and emergence of pathogens.</title>
        <authorList>
            <person name="Haridas S."/>
            <person name="Albert R."/>
            <person name="Binder M."/>
            <person name="Bloem J."/>
            <person name="Labutti K."/>
            <person name="Salamov A."/>
            <person name="Andreopoulos B."/>
            <person name="Baker S."/>
            <person name="Barry K."/>
            <person name="Bills G."/>
            <person name="Bluhm B."/>
            <person name="Cannon C."/>
            <person name="Castanera R."/>
            <person name="Culley D."/>
            <person name="Daum C."/>
            <person name="Ezra D."/>
            <person name="Gonzalez J."/>
            <person name="Henrissat B."/>
            <person name="Kuo A."/>
            <person name="Liang C."/>
            <person name="Lipzen A."/>
            <person name="Lutzoni F."/>
            <person name="Magnuson J."/>
            <person name="Mondo S."/>
            <person name="Nolan M."/>
            <person name="Ohm R."/>
            <person name="Pangilinan J."/>
            <person name="Park H.-J."/>
            <person name="Ramirez L."/>
            <person name="Alfaro M."/>
            <person name="Sun H."/>
            <person name="Tritt A."/>
            <person name="Yoshinaga Y."/>
            <person name="Zwiers L.-H."/>
            <person name="Turgeon B."/>
            <person name="Goodwin S."/>
            <person name="Spatafora J."/>
            <person name="Crous P."/>
            <person name="Grigoriev I."/>
        </authorList>
    </citation>
    <scope>NUCLEOTIDE SEQUENCE</scope>
    <source>
        <strain evidence="2">CBS 119687</strain>
    </source>
</reference>
<feature type="compositionally biased region" description="Polar residues" evidence="1">
    <location>
        <begin position="774"/>
        <end position="783"/>
    </location>
</feature>
<feature type="compositionally biased region" description="Low complexity" evidence="1">
    <location>
        <begin position="61"/>
        <end position="76"/>
    </location>
</feature>
<feature type="region of interest" description="Disordered" evidence="1">
    <location>
        <begin position="920"/>
        <end position="940"/>
    </location>
</feature>
<feature type="region of interest" description="Disordered" evidence="1">
    <location>
        <begin position="1"/>
        <end position="192"/>
    </location>
</feature>
<feature type="compositionally biased region" description="Low complexity" evidence="1">
    <location>
        <begin position="821"/>
        <end position="841"/>
    </location>
</feature>
<dbReference type="CDD" id="cd22249">
    <property type="entry name" value="UDM1_RNF168_RNF169-like"/>
    <property type="match status" value="1"/>
</dbReference>
<feature type="compositionally biased region" description="Polar residues" evidence="1">
    <location>
        <begin position="1324"/>
        <end position="1343"/>
    </location>
</feature>
<feature type="region of interest" description="Disordered" evidence="1">
    <location>
        <begin position="296"/>
        <end position="897"/>
    </location>
</feature>
<dbReference type="OrthoDB" id="5416983at2759"/>
<feature type="region of interest" description="Disordered" evidence="1">
    <location>
        <begin position="241"/>
        <end position="282"/>
    </location>
</feature>
<dbReference type="RefSeq" id="XP_033523921.1">
    <property type="nucleotide sequence ID" value="XM_033663764.1"/>
</dbReference>
<proteinExistence type="predicted"/>
<feature type="compositionally biased region" description="Basic and acidic residues" evidence="1">
    <location>
        <begin position="134"/>
        <end position="149"/>
    </location>
</feature>
<gene>
    <name evidence="2" type="ORF">P153DRAFT_291331</name>
</gene>
<evidence type="ECO:0000256" key="1">
    <source>
        <dbReference type="SAM" id="MobiDB-lite"/>
    </source>
</evidence>
<feature type="compositionally biased region" description="Low complexity" evidence="1">
    <location>
        <begin position="612"/>
        <end position="624"/>
    </location>
</feature>
<feature type="region of interest" description="Disordered" evidence="1">
    <location>
        <begin position="1319"/>
        <end position="1405"/>
    </location>
</feature>
<feature type="compositionally biased region" description="Low complexity" evidence="1">
    <location>
        <begin position="1351"/>
        <end position="1367"/>
    </location>
</feature>
<feature type="compositionally biased region" description="Basic and acidic residues" evidence="1">
    <location>
        <begin position="641"/>
        <end position="674"/>
    </location>
</feature>
<evidence type="ECO:0000313" key="3">
    <source>
        <dbReference type="Proteomes" id="UP000799771"/>
    </source>
</evidence>
<feature type="compositionally biased region" description="Low complexity" evidence="1">
    <location>
        <begin position="873"/>
        <end position="888"/>
    </location>
</feature>
<feature type="compositionally biased region" description="Pro residues" evidence="1">
    <location>
        <begin position="1103"/>
        <end position="1114"/>
    </location>
</feature>
<feature type="region of interest" description="Disordered" evidence="1">
    <location>
        <begin position="1026"/>
        <end position="1049"/>
    </location>
</feature>
<feature type="compositionally biased region" description="Pro residues" evidence="1">
    <location>
        <begin position="926"/>
        <end position="937"/>
    </location>
</feature>
<dbReference type="GeneID" id="54404196"/>
<feature type="compositionally biased region" description="Basic and acidic residues" evidence="1">
    <location>
        <begin position="105"/>
        <end position="114"/>
    </location>
</feature>